<dbReference type="SUPFAM" id="SSF47616">
    <property type="entry name" value="GST C-terminal domain-like"/>
    <property type="match status" value="1"/>
</dbReference>
<dbReference type="OrthoDB" id="9769158at2"/>
<reference evidence="1 2" key="1">
    <citation type="submission" date="2016-11" db="EMBL/GenBank/DDBJ databases">
        <authorList>
            <person name="Jaros S."/>
            <person name="Januszkiewicz K."/>
            <person name="Wedrychowicz H."/>
        </authorList>
    </citation>
    <scope>NUCLEOTIDE SEQUENCE [LARGE SCALE GENOMIC DNA]</scope>
    <source>
        <strain evidence="1 2">DSM 15692</strain>
    </source>
</reference>
<evidence type="ECO:0000313" key="2">
    <source>
        <dbReference type="Proteomes" id="UP000184128"/>
    </source>
</evidence>
<dbReference type="PANTHER" id="PTHR32419">
    <property type="entry name" value="GLUTATHIONYL-HYDROQUINONE REDUCTASE"/>
    <property type="match status" value="1"/>
</dbReference>
<evidence type="ECO:0000313" key="1">
    <source>
        <dbReference type="EMBL" id="SHE74237.1"/>
    </source>
</evidence>
<accession>A0A1M4VZ59</accession>
<dbReference type="Proteomes" id="UP000184128">
    <property type="component" value="Unassembled WGS sequence"/>
</dbReference>
<dbReference type="Gene3D" id="1.20.1050.10">
    <property type="match status" value="1"/>
</dbReference>
<protein>
    <submittedName>
        <fullName evidence="1">Glutathionyl-hydroquinone reductase</fullName>
    </submittedName>
</protein>
<dbReference type="RefSeq" id="WP_143274282.1">
    <property type="nucleotide sequence ID" value="NZ_FQUF01000013.1"/>
</dbReference>
<dbReference type="InterPro" id="IPR016639">
    <property type="entry name" value="GST_Omega/GSH"/>
</dbReference>
<dbReference type="InterPro" id="IPR036282">
    <property type="entry name" value="Glutathione-S-Trfase_C_sf"/>
</dbReference>
<dbReference type="Pfam" id="PF13410">
    <property type="entry name" value="GST_C_2"/>
    <property type="match status" value="1"/>
</dbReference>
<organism evidence="1 2">
    <name type="scientific">Atopostipes suicloacalis DSM 15692</name>
    <dbReference type="NCBI Taxonomy" id="1121025"/>
    <lineage>
        <taxon>Bacteria</taxon>
        <taxon>Bacillati</taxon>
        <taxon>Bacillota</taxon>
        <taxon>Bacilli</taxon>
        <taxon>Lactobacillales</taxon>
        <taxon>Carnobacteriaceae</taxon>
        <taxon>Atopostipes</taxon>
    </lineage>
</organism>
<name>A0A1M4VZ59_9LACT</name>
<dbReference type="PANTHER" id="PTHR32419:SF6">
    <property type="entry name" value="GLUTATHIONE S-TRANSFERASE OMEGA-LIKE 1-RELATED"/>
    <property type="match status" value="1"/>
</dbReference>
<gene>
    <name evidence="1" type="ORF">SAMN02745249_01054</name>
</gene>
<dbReference type="GO" id="GO:0004364">
    <property type="term" value="F:glutathione transferase activity"/>
    <property type="evidence" value="ECO:0007669"/>
    <property type="project" value="InterPro"/>
</dbReference>
<keyword evidence="2" id="KW-1185">Reference proteome</keyword>
<sequence>MLLEKINQINLTKFNEKFSFNHTIHTTKEELQQFIQLGDLQYVWLPACPRANRITSVFKWYKLDHSITEHHLSPYYKLGDNWVFDAEDDIFEETSIQDYFPKDIKATQPFLYDQSEKKIISNNTYHMSMLMAELMDEIKDVEADKSLFPIEYREMLRKWNAWLYKNVNLKIYQVASKTDEDKKSGMKELKTAYDLLNNYLSETDYLYGNQLTESDFRLFHNLIRHQIYFKQFKVFDRSLEEWTSLEQYVQRILKKHPKIFDDLYFDEIRKTHFRSEHNIKKYGFVEDIPSLEEVFPFSEK</sequence>
<dbReference type="AlphaFoldDB" id="A0A1M4VZ59"/>
<dbReference type="Gene3D" id="3.40.30.10">
    <property type="entry name" value="Glutaredoxin"/>
    <property type="match status" value="1"/>
</dbReference>
<dbReference type="STRING" id="1121025.SAMN02745249_01054"/>
<dbReference type="EMBL" id="FQUF01000013">
    <property type="protein sequence ID" value="SHE74237.1"/>
    <property type="molecule type" value="Genomic_DNA"/>
</dbReference>
<proteinExistence type="predicted"/>
<dbReference type="GO" id="GO:0005737">
    <property type="term" value="C:cytoplasm"/>
    <property type="evidence" value="ECO:0007669"/>
    <property type="project" value="TreeGrafter"/>
</dbReference>